<keyword evidence="3" id="KW-1185">Reference proteome</keyword>
<proteinExistence type="predicted"/>
<sequence length="166" mass="18900">MAIELRRATEEDLPFLTEALHKTFLYLMAQGKDPYCKGFGALSVEEMETYLLEYLDERKARTFILQNAREEIGCIMGKIAPSHLSASGLGLVGWIGLCYVDARFRRADHCVRMYEQLQAWFGSMAIDIIELSYMASNLAAQATWEKLGFEPFRVIAYKKIDPAEEA</sequence>
<dbReference type="InterPro" id="IPR016181">
    <property type="entry name" value="Acyl_CoA_acyltransferase"/>
</dbReference>
<reference evidence="2 3" key="1">
    <citation type="submission" date="2024-03" db="EMBL/GenBank/DDBJ databases">
        <title>Sulfurimonas sp. HSL3-1.</title>
        <authorList>
            <person name="Wang S."/>
        </authorList>
    </citation>
    <scope>NUCLEOTIDE SEQUENCE [LARGE SCALE GENOMIC DNA]</scope>
    <source>
        <strain evidence="2 3">HSL3-1</strain>
    </source>
</reference>
<name>A0ABZ3HCL9_9BACT</name>
<evidence type="ECO:0000313" key="3">
    <source>
        <dbReference type="Proteomes" id="UP001447842"/>
    </source>
</evidence>
<dbReference type="Gene3D" id="3.40.630.30">
    <property type="match status" value="1"/>
</dbReference>
<dbReference type="Pfam" id="PF00583">
    <property type="entry name" value="Acetyltransf_1"/>
    <property type="match status" value="1"/>
</dbReference>
<dbReference type="PROSITE" id="PS51186">
    <property type="entry name" value="GNAT"/>
    <property type="match status" value="1"/>
</dbReference>
<feature type="domain" description="N-acetyltransferase" evidence="1">
    <location>
        <begin position="3"/>
        <end position="166"/>
    </location>
</feature>
<dbReference type="EMBL" id="CP147920">
    <property type="protein sequence ID" value="XAU16021.1"/>
    <property type="molecule type" value="Genomic_DNA"/>
</dbReference>
<evidence type="ECO:0000259" key="1">
    <source>
        <dbReference type="PROSITE" id="PS51186"/>
    </source>
</evidence>
<accession>A0ABZ3HCL9</accession>
<gene>
    <name evidence="2" type="ORF">WCY31_04770</name>
</gene>
<dbReference type="RefSeq" id="WP_345973392.1">
    <property type="nucleotide sequence ID" value="NZ_CP147920.1"/>
</dbReference>
<dbReference type="Proteomes" id="UP001447842">
    <property type="component" value="Chromosome"/>
</dbReference>
<dbReference type="SUPFAM" id="SSF55729">
    <property type="entry name" value="Acyl-CoA N-acyltransferases (Nat)"/>
    <property type="match status" value="1"/>
</dbReference>
<protein>
    <submittedName>
        <fullName evidence="2">GNAT family N-acetyltransferase</fullName>
    </submittedName>
</protein>
<organism evidence="2 3">
    <name type="scientific">Sulfurimonas diazotrophicus</name>
    <dbReference type="NCBI Taxonomy" id="3131939"/>
    <lineage>
        <taxon>Bacteria</taxon>
        <taxon>Pseudomonadati</taxon>
        <taxon>Campylobacterota</taxon>
        <taxon>Epsilonproteobacteria</taxon>
        <taxon>Campylobacterales</taxon>
        <taxon>Sulfurimonadaceae</taxon>
        <taxon>Sulfurimonas</taxon>
    </lineage>
</organism>
<dbReference type="InterPro" id="IPR000182">
    <property type="entry name" value="GNAT_dom"/>
</dbReference>
<evidence type="ECO:0000313" key="2">
    <source>
        <dbReference type="EMBL" id="XAU16021.1"/>
    </source>
</evidence>